<protein>
    <submittedName>
        <fullName evidence="1">Uncharacterized protein</fullName>
    </submittedName>
</protein>
<keyword evidence="2" id="KW-1185">Reference proteome</keyword>
<gene>
    <name evidence="1" type="ORF">Q31b_40380</name>
</gene>
<name>A0A5C6DQ60_9BACT</name>
<dbReference type="Proteomes" id="UP000315471">
    <property type="component" value="Unassembled WGS sequence"/>
</dbReference>
<proteinExistence type="predicted"/>
<sequence>MSFDALRRLQQTLMQRATKRDCENIRSVGFSPGLSVVGNAYGIRAQFNVTRKLKRVLESRRINPIESVRLLDRKTGRYRVLELSTQVRQVREVVPTGVTITTEVERATASLVVRWTTVRPVPAMPDAHQPDDPRWRWGLLTVSHLFVGRGGTDRRDRAKIRRVAVCGNGPQTIRSRVVIRGRIPGGPDVALVETGWDRLWLSGFVREIGSPPLEIATAKDLRRWVSAGTSGEFVGDGVSFPWSWQTYYPSLSIPGLGRLEHIVAYKIASNQDASKKPFGPGSSGGAITTEGLVTGLQVAAAPPRFDLGYAQTMDISFAWIGKQLRASALEVVAVVGNAGRTSIA</sequence>
<comment type="caution">
    <text evidence="1">The sequence shown here is derived from an EMBL/GenBank/DDBJ whole genome shotgun (WGS) entry which is preliminary data.</text>
</comment>
<organism evidence="1 2">
    <name type="scientific">Novipirellula aureliae</name>
    <dbReference type="NCBI Taxonomy" id="2527966"/>
    <lineage>
        <taxon>Bacteria</taxon>
        <taxon>Pseudomonadati</taxon>
        <taxon>Planctomycetota</taxon>
        <taxon>Planctomycetia</taxon>
        <taxon>Pirellulales</taxon>
        <taxon>Pirellulaceae</taxon>
        <taxon>Novipirellula</taxon>
    </lineage>
</organism>
<evidence type="ECO:0000313" key="1">
    <source>
        <dbReference type="EMBL" id="TWU38960.1"/>
    </source>
</evidence>
<dbReference type="AlphaFoldDB" id="A0A5C6DQ60"/>
<reference evidence="1 2" key="1">
    <citation type="submission" date="2019-02" db="EMBL/GenBank/DDBJ databases">
        <title>Deep-cultivation of Planctomycetes and their phenomic and genomic characterization uncovers novel biology.</title>
        <authorList>
            <person name="Wiegand S."/>
            <person name="Jogler M."/>
            <person name="Boedeker C."/>
            <person name="Pinto D."/>
            <person name="Vollmers J."/>
            <person name="Rivas-Marin E."/>
            <person name="Kohn T."/>
            <person name="Peeters S.H."/>
            <person name="Heuer A."/>
            <person name="Rast P."/>
            <person name="Oberbeckmann S."/>
            <person name="Bunk B."/>
            <person name="Jeske O."/>
            <person name="Meyerdierks A."/>
            <person name="Storesund J.E."/>
            <person name="Kallscheuer N."/>
            <person name="Luecker S."/>
            <person name="Lage O.M."/>
            <person name="Pohl T."/>
            <person name="Merkel B.J."/>
            <person name="Hornburger P."/>
            <person name="Mueller R.-W."/>
            <person name="Bruemmer F."/>
            <person name="Labrenz M."/>
            <person name="Spormann A.M."/>
            <person name="Op Den Camp H."/>
            <person name="Overmann J."/>
            <person name="Amann R."/>
            <person name="Jetten M.S.M."/>
            <person name="Mascher T."/>
            <person name="Medema M.H."/>
            <person name="Devos D.P."/>
            <person name="Kaster A.-K."/>
            <person name="Ovreas L."/>
            <person name="Rohde M."/>
            <person name="Galperin M.Y."/>
            <person name="Jogler C."/>
        </authorList>
    </citation>
    <scope>NUCLEOTIDE SEQUENCE [LARGE SCALE GENOMIC DNA]</scope>
    <source>
        <strain evidence="1 2">Q31b</strain>
    </source>
</reference>
<accession>A0A5C6DQ60</accession>
<dbReference type="EMBL" id="SJPY01000006">
    <property type="protein sequence ID" value="TWU38960.1"/>
    <property type="molecule type" value="Genomic_DNA"/>
</dbReference>
<evidence type="ECO:0000313" key="2">
    <source>
        <dbReference type="Proteomes" id="UP000315471"/>
    </source>
</evidence>